<dbReference type="PANTHER" id="PTHR46082:SF11">
    <property type="entry name" value="AAA+ ATPASE DOMAIN-CONTAINING PROTEIN-RELATED"/>
    <property type="match status" value="1"/>
</dbReference>
<dbReference type="Proteomes" id="UP001610335">
    <property type="component" value="Unassembled WGS sequence"/>
</dbReference>
<name>A0ABR4IUA2_9EURO</name>
<dbReference type="Gene3D" id="3.40.50.1580">
    <property type="entry name" value="Nucleoside phosphorylase domain"/>
    <property type="match status" value="1"/>
</dbReference>
<proteinExistence type="predicted"/>
<evidence type="ECO:0008006" key="3">
    <source>
        <dbReference type="Google" id="ProtNLM"/>
    </source>
</evidence>
<dbReference type="PANTHER" id="PTHR46082">
    <property type="entry name" value="ATP/GTP-BINDING PROTEIN-RELATED"/>
    <property type="match status" value="1"/>
</dbReference>
<dbReference type="EMBL" id="JBFXLS010000012">
    <property type="protein sequence ID" value="KAL2830457.1"/>
    <property type="molecule type" value="Genomic_DNA"/>
</dbReference>
<evidence type="ECO:0000313" key="2">
    <source>
        <dbReference type="Proteomes" id="UP001610335"/>
    </source>
</evidence>
<organism evidence="1 2">
    <name type="scientific">Aspergillus cavernicola</name>
    <dbReference type="NCBI Taxonomy" id="176166"/>
    <lineage>
        <taxon>Eukaryota</taxon>
        <taxon>Fungi</taxon>
        <taxon>Dikarya</taxon>
        <taxon>Ascomycota</taxon>
        <taxon>Pezizomycotina</taxon>
        <taxon>Eurotiomycetes</taxon>
        <taxon>Eurotiomycetidae</taxon>
        <taxon>Eurotiales</taxon>
        <taxon>Aspergillaceae</taxon>
        <taxon>Aspergillus</taxon>
        <taxon>Aspergillus subgen. Nidulantes</taxon>
    </lineage>
</organism>
<sequence>MNAPPAVLLQALANLQARHTRGHDDIATCLAVIESQAARFRRPIENSDILFSSTYDHIHSESNCRACDQSKTVTRRPRAGDDATIHYGTIASGNSVIKGARERESLSRIFGGILCFEMEAAGLMNNSGYMVIRGICDYADSHKNKEWQPYAAAAAAAFAKYLIVNTSPPSVAHGKTASVGAADRGFSGRLHVDHNFLALRERHIKSAEADLSRAIRDTSPLEPLVCQSIDDIYAVAEQIQLSQASSETLSGLNRIQTYLRRLHEYDGLVEGFSEIATEKPSAIWVAILIKSSSTFNVLSK</sequence>
<evidence type="ECO:0000313" key="1">
    <source>
        <dbReference type="EMBL" id="KAL2830457.1"/>
    </source>
</evidence>
<gene>
    <name evidence="1" type="ORF">BDW59DRAFT_158367</name>
</gene>
<dbReference type="InterPro" id="IPR053137">
    <property type="entry name" value="NLR-like"/>
</dbReference>
<reference evidence="1 2" key="1">
    <citation type="submission" date="2024-07" db="EMBL/GenBank/DDBJ databases">
        <title>Section-level genome sequencing and comparative genomics of Aspergillus sections Usti and Cavernicolus.</title>
        <authorList>
            <consortium name="Lawrence Berkeley National Laboratory"/>
            <person name="Nybo J.L."/>
            <person name="Vesth T.C."/>
            <person name="Theobald S."/>
            <person name="Frisvad J.C."/>
            <person name="Larsen T.O."/>
            <person name="Kjaerboelling I."/>
            <person name="Rothschild-Mancinelli K."/>
            <person name="Lyhne E.K."/>
            <person name="Kogle M.E."/>
            <person name="Barry K."/>
            <person name="Clum A."/>
            <person name="Na H."/>
            <person name="Ledsgaard L."/>
            <person name="Lin J."/>
            <person name="Lipzen A."/>
            <person name="Kuo A."/>
            <person name="Riley R."/>
            <person name="Mondo S."/>
            <person name="LaButti K."/>
            <person name="Haridas S."/>
            <person name="Pangalinan J."/>
            <person name="Salamov A.A."/>
            <person name="Simmons B.A."/>
            <person name="Magnuson J.K."/>
            <person name="Chen J."/>
            <person name="Drula E."/>
            <person name="Henrissat B."/>
            <person name="Wiebenga A."/>
            <person name="Lubbers R.J."/>
            <person name="Gomes A.C."/>
            <person name="Makela M.R."/>
            <person name="Stajich J."/>
            <person name="Grigoriev I.V."/>
            <person name="Mortensen U.H."/>
            <person name="De vries R.P."/>
            <person name="Baker S.E."/>
            <person name="Andersen M.R."/>
        </authorList>
    </citation>
    <scope>NUCLEOTIDE SEQUENCE [LARGE SCALE GENOMIC DNA]</scope>
    <source>
        <strain evidence="1 2">CBS 600.67</strain>
    </source>
</reference>
<dbReference type="InterPro" id="IPR035994">
    <property type="entry name" value="Nucleoside_phosphorylase_sf"/>
</dbReference>
<comment type="caution">
    <text evidence="1">The sequence shown here is derived from an EMBL/GenBank/DDBJ whole genome shotgun (WGS) entry which is preliminary data.</text>
</comment>
<dbReference type="SUPFAM" id="SSF53167">
    <property type="entry name" value="Purine and uridine phosphorylases"/>
    <property type="match status" value="1"/>
</dbReference>
<keyword evidence="2" id="KW-1185">Reference proteome</keyword>
<accession>A0ABR4IUA2</accession>
<protein>
    <recommendedName>
        <fullName evidence="3">Nucleoside phosphorylase domain-containing protein</fullName>
    </recommendedName>
</protein>